<feature type="compositionally biased region" description="Polar residues" evidence="1">
    <location>
        <begin position="147"/>
        <end position="159"/>
    </location>
</feature>
<name>A0A1Q3BUC1_CEPFO</name>
<feature type="non-terminal residue" evidence="2">
    <location>
        <position position="1"/>
    </location>
</feature>
<dbReference type="Proteomes" id="UP000187406">
    <property type="component" value="Unassembled WGS sequence"/>
</dbReference>
<sequence length="233" mass="26365">RLLHHIIATHILPTSGGHEKMSYQDLYIMWHVVTGKPLNLPHLIMKNMLRATSKVEGALPYSMVITKILSHFGIVFGNEVALRQDVGDIYNASSLKRIGWKRVFDSEKGVQWLPKEGGRKRKRVEGEGEGDEDVEEQGQAQRKKQTPAPQMQQGQASSSKAFMTMDLMADYLKKLNIKMDNLRGEFLDLFDDTHRKLRILEKKMISKGLIEAGDLSSSEEEESKEEGGDNVNT</sequence>
<evidence type="ECO:0000313" key="2">
    <source>
        <dbReference type="EMBL" id="GAV71492.1"/>
    </source>
</evidence>
<gene>
    <name evidence="2" type="ORF">CFOL_v3_14986</name>
</gene>
<comment type="caution">
    <text evidence="2">The sequence shown here is derived from an EMBL/GenBank/DDBJ whole genome shotgun (WGS) entry which is preliminary data.</text>
</comment>
<feature type="region of interest" description="Disordered" evidence="1">
    <location>
        <begin position="117"/>
        <end position="159"/>
    </location>
</feature>
<proteinExistence type="predicted"/>
<protein>
    <submittedName>
        <fullName evidence="2">Uncharacterized protein</fullName>
    </submittedName>
</protein>
<dbReference type="OrthoDB" id="848707at2759"/>
<feature type="region of interest" description="Disordered" evidence="1">
    <location>
        <begin position="211"/>
        <end position="233"/>
    </location>
</feature>
<dbReference type="EMBL" id="BDDD01000916">
    <property type="protein sequence ID" value="GAV71492.1"/>
    <property type="molecule type" value="Genomic_DNA"/>
</dbReference>
<dbReference type="AlphaFoldDB" id="A0A1Q3BUC1"/>
<reference evidence="3" key="1">
    <citation type="submission" date="2016-04" db="EMBL/GenBank/DDBJ databases">
        <title>Cephalotus genome sequencing.</title>
        <authorList>
            <person name="Fukushima K."/>
            <person name="Hasebe M."/>
            <person name="Fang X."/>
        </authorList>
    </citation>
    <scope>NUCLEOTIDE SEQUENCE [LARGE SCALE GENOMIC DNA]</scope>
    <source>
        <strain evidence="3">cv. St1</strain>
    </source>
</reference>
<keyword evidence="3" id="KW-1185">Reference proteome</keyword>
<evidence type="ECO:0000313" key="3">
    <source>
        <dbReference type="Proteomes" id="UP000187406"/>
    </source>
</evidence>
<feature type="compositionally biased region" description="Acidic residues" evidence="1">
    <location>
        <begin position="127"/>
        <end position="136"/>
    </location>
</feature>
<dbReference type="InParanoid" id="A0A1Q3BUC1"/>
<accession>A0A1Q3BUC1</accession>
<evidence type="ECO:0000256" key="1">
    <source>
        <dbReference type="SAM" id="MobiDB-lite"/>
    </source>
</evidence>
<organism evidence="2 3">
    <name type="scientific">Cephalotus follicularis</name>
    <name type="common">Albany pitcher plant</name>
    <dbReference type="NCBI Taxonomy" id="3775"/>
    <lineage>
        <taxon>Eukaryota</taxon>
        <taxon>Viridiplantae</taxon>
        <taxon>Streptophyta</taxon>
        <taxon>Embryophyta</taxon>
        <taxon>Tracheophyta</taxon>
        <taxon>Spermatophyta</taxon>
        <taxon>Magnoliopsida</taxon>
        <taxon>eudicotyledons</taxon>
        <taxon>Gunneridae</taxon>
        <taxon>Pentapetalae</taxon>
        <taxon>rosids</taxon>
        <taxon>fabids</taxon>
        <taxon>Oxalidales</taxon>
        <taxon>Cephalotaceae</taxon>
        <taxon>Cephalotus</taxon>
    </lineage>
</organism>